<protein>
    <recommendedName>
        <fullName evidence="4">Nonribosomal peptide synthetase MxaA</fullName>
    </recommendedName>
</protein>
<evidence type="ECO:0000256" key="1">
    <source>
        <dbReference type="SAM" id="Phobius"/>
    </source>
</evidence>
<feature type="transmembrane region" description="Helical" evidence="1">
    <location>
        <begin position="172"/>
        <end position="196"/>
    </location>
</feature>
<dbReference type="AlphaFoldDB" id="A0A1V8M5E2"/>
<keyword evidence="3" id="KW-1185">Reference proteome</keyword>
<name>A0A1V8M5E2_9GAMM</name>
<evidence type="ECO:0008006" key="4">
    <source>
        <dbReference type="Google" id="ProtNLM"/>
    </source>
</evidence>
<organism evidence="2 3">
    <name type="scientific">Methyloprofundus sedimenti</name>
    <dbReference type="NCBI Taxonomy" id="1420851"/>
    <lineage>
        <taxon>Bacteria</taxon>
        <taxon>Pseudomonadati</taxon>
        <taxon>Pseudomonadota</taxon>
        <taxon>Gammaproteobacteria</taxon>
        <taxon>Methylococcales</taxon>
        <taxon>Methylococcaceae</taxon>
        <taxon>Methyloprofundus</taxon>
    </lineage>
</organism>
<gene>
    <name evidence="2" type="ORF">AU255_02420</name>
</gene>
<keyword evidence="1" id="KW-0472">Membrane</keyword>
<proteinExistence type="predicted"/>
<keyword evidence="1" id="KW-1133">Transmembrane helix</keyword>
<dbReference type="EMBL" id="LPUF01000001">
    <property type="protein sequence ID" value="OQK16781.1"/>
    <property type="molecule type" value="Genomic_DNA"/>
</dbReference>
<dbReference type="RefSeq" id="WP_080521402.1">
    <property type="nucleotide sequence ID" value="NZ_LPUF01000001.1"/>
</dbReference>
<evidence type="ECO:0000313" key="3">
    <source>
        <dbReference type="Proteomes" id="UP000191980"/>
    </source>
</evidence>
<sequence length="299" mass="34832">MSLNIIFIFFIGLLLSGCSSSINDPVTLFQVQNPRPFGYVIGDEIKRRIIIEARDGLALQSSSIPSKGEVNRWLNLNRIKIDKTKVKAGIRYQIDLSYQLFYAPLEVKMLELPSVTLQFKQFGNTTEKTVPRWNFTTAPLRELAIRKDEGKEYMRADTPAPLLDDTNAINRLIISLLIAFILAAYLAWLYGLLTFLPKYQIFKYPSRQLAKLSDDDLSDMLTIMHKALNQLNGKPLFQHRLADFYQRFPQYQQLNNELVWFYNYSNQYYFSADSQLRTNDHDKIKLLCQHCLQIERGKR</sequence>
<keyword evidence="1" id="KW-0812">Transmembrane</keyword>
<dbReference type="Proteomes" id="UP000191980">
    <property type="component" value="Unassembled WGS sequence"/>
</dbReference>
<accession>A0A1V8M5E2</accession>
<reference evidence="2 3" key="1">
    <citation type="submission" date="2015-12" db="EMBL/GenBank/DDBJ databases">
        <authorList>
            <person name="Shamseldin A."/>
            <person name="Moawad H."/>
            <person name="Abd El-Rahim W.M."/>
            <person name="Sadowsky M.J."/>
        </authorList>
    </citation>
    <scope>NUCLEOTIDE SEQUENCE [LARGE SCALE GENOMIC DNA]</scope>
    <source>
        <strain evidence="2 3">WF1</strain>
    </source>
</reference>
<comment type="caution">
    <text evidence="2">The sequence shown here is derived from an EMBL/GenBank/DDBJ whole genome shotgun (WGS) entry which is preliminary data.</text>
</comment>
<evidence type="ECO:0000313" key="2">
    <source>
        <dbReference type="EMBL" id="OQK16781.1"/>
    </source>
</evidence>
<dbReference type="STRING" id="1420851.AU255_02420"/>
<dbReference type="OrthoDB" id="5608210at2"/>